<dbReference type="EC" id="1.14.14.21" evidence="9"/>
<accession>A0A370GE10</accession>
<protein>
    <recommendedName>
        <fullName evidence="10">Dibenzothiophene monooxygenase</fullName>
        <ecNumber evidence="9">1.14.14.21</ecNumber>
    </recommendedName>
</protein>
<dbReference type="Proteomes" id="UP000255355">
    <property type="component" value="Unassembled WGS sequence"/>
</dbReference>
<dbReference type="InterPro" id="IPR009100">
    <property type="entry name" value="AcylCoA_DH/oxidase_NM_dom_sf"/>
</dbReference>
<name>A0A370GE10_9NOCA</name>
<dbReference type="EMBL" id="QQAZ01000029">
    <property type="protein sequence ID" value="RDI42035.1"/>
    <property type="molecule type" value="Genomic_DNA"/>
</dbReference>
<dbReference type="OrthoDB" id="571684at2"/>
<feature type="domain" description="Acyl-CoA oxidase/dehydrogenase middle" evidence="15">
    <location>
        <begin position="128"/>
        <end position="220"/>
    </location>
</feature>
<comment type="similarity">
    <text evidence="8">Belongs to the DszC flavin monooxygenase family.</text>
</comment>
<dbReference type="Gene3D" id="2.40.110.10">
    <property type="entry name" value="Butyryl-CoA Dehydrogenase, subunit A, domain 2"/>
    <property type="match status" value="1"/>
</dbReference>
<evidence type="ECO:0000256" key="13">
    <source>
        <dbReference type="ARBA" id="ARBA00049456"/>
    </source>
</evidence>
<evidence type="ECO:0000256" key="4">
    <source>
        <dbReference type="ARBA" id="ARBA00022741"/>
    </source>
</evidence>
<dbReference type="Pfam" id="PF08028">
    <property type="entry name" value="Acyl-CoA_dh_2"/>
    <property type="match status" value="1"/>
</dbReference>
<dbReference type="GO" id="GO:0008470">
    <property type="term" value="F:3-methylbutanoyl-CoA dehydrogenase activity"/>
    <property type="evidence" value="ECO:0007669"/>
    <property type="project" value="TreeGrafter"/>
</dbReference>
<keyword evidence="19" id="KW-1185">Reference proteome</keyword>
<dbReference type="RefSeq" id="WP_084519535.1">
    <property type="nucleotide sequence ID" value="NZ_QQAZ01000029.1"/>
</dbReference>
<dbReference type="Pfam" id="PF02771">
    <property type="entry name" value="Acyl-CoA_dh_N"/>
    <property type="match status" value="1"/>
</dbReference>
<dbReference type="GO" id="GO:0006552">
    <property type="term" value="P:L-leucine catabolic process"/>
    <property type="evidence" value="ECO:0007669"/>
    <property type="project" value="TreeGrafter"/>
</dbReference>
<dbReference type="InterPro" id="IPR036250">
    <property type="entry name" value="AcylCo_DH-like_C"/>
</dbReference>
<dbReference type="AlphaFoldDB" id="A0A370GE10"/>
<evidence type="ECO:0000259" key="15">
    <source>
        <dbReference type="Pfam" id="PF02770"/>
    </source>
</evidence>
<evidence type="ECO:0000256" key="3">
    <source>
        <dbReference type="ARBA" id="ARBA00022643"/>
    </source>
</evidence>
<feature type="domain" description="Acyl-CoA dehydrogenase C-terminal" evidence="17">
    <location>
        <begin position="247"/>
        <end position="320"/>
    </location>
</feature>
<comment type="subcellular location">
    <subcellularLocation>
        <location evidence="1">Cytoplasm</location>
    </subcellularLocation>
</comment>
<feature type="compositionally biased region" description="Basic and acidic residues" evidence="14">
    <location>
        <begin position="336"/>
        <end position="350"/>
    </location>
</feature>
<dbReference type="InterPro" id="IPR013786">
    <property type="entry name" value="AcylCoA_DH/ox_N"/>
</dbReference>
<evidence type="ECO:0000313" key="18">
    <source>
        <dbReference type="EMBL" id="RDI42035.1"/>
    </source>
</evidence>
<evidence type="ECO:0000256" key="10">
    <source>
        <dbReference type="ARBA" id="ARBA00034345"/>
    </source>
</evidence>
<dbReference type="SUPFAM" id="SSF47203">
    <property type="entry name" value="Acyl-CoA dehydrogenase C-terminal domain-like"/>
    <property type="match status" value="2"/>
</dbReference>
<evidence type="ECO:0000259" key="16">
    <source>
        <dbReference type="Pfam" id="PF02771"/>
    </source>
</evidence>
<dbReference type="GO" id="GO:0005737">
    <property type="term" value="C:cytoplasm"/>
    <property type="evidence" value="ECO:0007669"/>
    <property type="project" value="UniProtKB-SubCell"/>
</dbReference>
<proteinExistence type="inferred from homology"/>
<comment type="catalytic activity">
    <reaction evidence="11">
        <text>dibenzothiophene + FMNH2 + O2 = dibenzothiophene 5-oxide + FMN + H2O + H(+)</text>
        <dbReference type="Rhea" id="RHEA:49076"/>
        <dbReference type="ChEBI" id="CHEBI:15377"/>
        <dbReference type="ChEBI" id="CHEBI:15378"/>
        <dbReference type="ChEBI" id="CHEBI:15379"/>
        <dbReference type="ChEBI" id="CHEBI:23681"/>
        <dbReference type="ChEBI" id="CHEBI:23683"/>
        <dbReference type="ChEBI" id="CHEBI:57618"/>
        <dbReference type="ChEBI" id="CHEBI:58210"/>
    </reaction>
</comment>
<evidence type="ECO:0000256" key="11">
    <source>
        <dbReference type="ARBA" id="ARBA00047859"/>
    </source>
</evidence>
<comment type="pathway">
    <text evidence="7">Sulfur metabolism; dibenzothiophene degradation.</text>
</comment>
<dbReference type="Pfam" id="PF02770">
    <property type="entry name" value="Acyl-CoA_dh_M"/>
    <property type="match status" value="1"/>
</dbReference>
<evidence type="ECO:0000256" key="14">
    <source>
        <dbReference type="SAM" id="MobiDB-lite"/>
    </source>
</evidence>
<gene>
    <name evidence="18" type="ORF">DFR68_12935</name>
</gene>
<feature type="compositionally biased region" description="Low complexity" evidence="14">
    <location>
        <begin position="351"/>
        <end position="361"/>
    </location>
</feature>
<dbReference type="GO" id="GO:0050660">
    <property type="term" value="F:flavin adenine dinucleotide binding"/>
    <property type="evidence" value="ECO:0007669"/>
    <property type="project" value="InterPro"/>
</dbReference>
<reference evidence="18 19" key="1">
    <citation type="submission" date="2018-07" db="EMBL/GenBank/DDBJ databases">
        <title>Genomic Encyclopedia of Type Strains, Phase IV (KMG-IV): sequencing the most valuable type-strain genomes for metagenomic binning, comparative biology and taxonomic classification.</title>
        <authorList>
            <person name="Goeker M."/>
        </authorList>
    </citation>
    <scope>NUCLEOTIDE SEQUENCE [LARGE SCALE GENOMIC DNA]</scope>
    <source>
        <strain evidence="18 19">DSM 44952</strain>
    </source>
</reference>
<dbReference type="PANTHER" id="PTHR43884:SF12">
    <property type="entry name" value="ISOVALERYL-COA DEHYDROGENASE, MITOCHONDRIAL-RELATED"/>
    <property type="match status" value="1"/>
</dbReference>
<sequence>MTAVAADRIASAAHAYEVARRLADGFATGAARRDRDRELPHREIDELAASGLLAITVPAHLGGPDLPPSAVAEVVRILAAADPNIAQIPHSHFVYVNLLRLAGSADQRRRYLGQVLDGGRIANAQSERSGATVAEISTTVRPAGGRLRIDGVKYYCTGSLFADVLAVLTRLDDPEESSGLEPGEYIAYLPAETPGVRIIDDWNGIGQRTTGSGTVSFDGVVVEPGQLVPRSPAVRAPTGYGAFAQLLHVAVDAGIARGALTAATDFVRAKSRPWFEAGVERAVDDPLLIQRFGELAVAVTAAEATLAAAGAAVDRAVGAGPGVGTTTGPEVAADSRSSERDPARPADRDGASGAARNRAGRLVSDEPYGRAADESAGLADRAAVRAVDEPVAAASLAVAAAKILADGAANEVSSALFEVGGTRSAAADLNLHHFWRNARTHTLHDPVRWKYQHIGRTLLHDTPPPLHGVI</sequence>
<evidence type="ECO:0000256" key="9">
    <source>
        <dbReference type="ARBA" id="ARBA00034328"/>
    </source>
</evidence>
<dbReference type="PANTHER" id="PTHR43884">
    <property type="entry name" value="ACYL-COA DEHYDROGENASE"/>
    <property type="match status" value="1"/>
</dbReference>
<dbReference type="SUPFAM" id="SSF56645">
    <property type="entry name" value="Acyl-CoA dehydrogenase NM domain-like"/>
    <property type="match status" value="1"/>
</dbReference>
<dbReference type="GO" id="GO:0004497">
    <property type="term" value="F:monooxygenase activity"/>
    <property type="evidence" value="ECO:0007669"/>
    <property type="project" value="UniProtKB-KW"/>
</dbReference>
<dbReference type="InterPro" id="IPR037069">
    <property type="entry name" value="AcylCoA_DH/ox_N_sf"/>
</dbReference>
<dbReference type="STRING" id="1210089.GCA_001613165_02657"/>
<keyword evidence="3" id="KW-0288">FMN</keyword>
<feature type="domain" description="Acyl-CoA dehydrogenase/oxidase N-terminal" evidence="16">
    <location>
        <begin position="19"/>
        <end position="118"/>
    </location>
</feature>
<evidence type="ECO:0000256" key="5">
    <source>
        <dbReference type="ARBA" id="ARBA00023002"/>
    </source>
</evidence>
<comment type="catalytic activity">
    <reaction evidence="13">
        <text>dibenzothiophene + 2 FMNH2 + 2 O2 = dibenzothiophene 5,5-dioxide + 2 FMN + 2 H2O + 2 H(+)</text>
        <dbReference type="Rhea" id="RHEA:49072"/>
        <dbReference type="ChEBI" id="CHEBI:15377"/>
        <dbReference type="ChEBI" id="CHEBI:15378"/>
        <dbReference type="ChEBI" id="CHEBI:15379"/>
        <dbReference type="ChEBI" id="CHEBI:23681"/>
        <dbReference type="ChEBI" id="CHEBI:57618"/>
        <dbReference type="ChEBI" id="CHEBI:58210"/>
        <dbReference type="ChEBI" id="CHEBI:90356"/>
        <dbReference type="EC" id="1.14.14.21"/>
    </reaction>
</comment>
<dbReference type="InterPro" id="IPR006091">
    <property type="entry name" value="Acyl-CoA_Oxase/DH_mid-dom"/>
</dbReference>
<evidence type="ECO:0000256" key="8">
    <source>
        <dbReference type="ARBA" id="ARBA00034317"/>
    </source>
</evidence>
<evidence type="ECO:0000313" key="19">
    <source>
        <dbReference type="Proteomes" id="UP000255355"/>
    </source>
</evidence>
<keyword evidence="4" id="KW-0547">Nucleotide-binding</keyword>
<keyword evidence="5" id="KW-0560">Oxidoreductase</keyword>
<evidence type="ECO:0000256" key="6">
    <source>
        <dbReference type="ARBA" id="ARBA00023033"/>
    </source>
</evidence>
<dbReference type="InterPro" id="IPR046373">
    <property type="entry name" value="Acyl-CoA_Oxase/DH_mid-dom_sf"/>
</dbReference>
<comment type="caution">
    <text evidence="18">The sequence shown here is derived from an EMBL/GenBank/DDBJ whole genome shotgun (WGS) entry which is preliminary data.</text>
</comment>
<comment type="catalytic activity">
    <reaction evidence="12">
        <text>dibenzothiophene 5-oxide + FMNH2 + O2 = dibenzothiophene 5,5-dioxide + FMN + H2O + H(+)</text>
        <dbReference type="Rhea" id="RHEA:49080"/>
        <dbReference type="ChEBI" id="CHEBI:15377"/>
        <dbReference type="ChEBI" id="CHEBI:15378"/>
        <dbReference type="ChEBI" id="CHEBI:15379"/>
        <dbReference type="ChEBI" id="CHEBI:23683"/>
        <dbReference type="ChEBI" id="CHEBI:57618"/>
        <dbReference type="ChEBI" id="CHEBI:58210"/>
        <dbReference type="ChEBI" id="CHEBI:90356"/>
    </reaction>
</comment>
<dbReference type="Gene3D" id="1.20.140.10">
    <property type="entry name" value="Butyryl-CoA Dehydrogenase, subunit A, domain 3"/>
    <property type="match status" value="1"/>
</dbReference>
<feature type="region of interest" description="Disordered" evidence="14">
    <location>
        <begin position="320"/>
        <end position="370"/>
    </location>
</feature>
<evidence type="ECO:0000256" key="12">
    <source>
        <dbReference type="ARBA" id="ARBA00048445"/>
    </source>
</evidence>
<dbReference type="Gene3D" id="1.10.540.10">
    <property type="entry name" value="Acyl-CoA dehydrogenase/oxidase, N-terminal domain"/>
    <property type="match status" value="1"/>
</dbReference>
<evidence type="ECO:0000256" key="2">
    <source>
        <dbReference type="ARBA" id="ARBA00022630"/>
    </source>
</evidence>
<keyword evidence="6" id="KW-0503">Monooxygenase</keyword>
<organism evidence="18 19">
    <name type="scientific">Nocardia mexicana</name>
    <dbReference type="NCBI Taxonomy" id="279262"/>
    <lineage>
        <taxon>Bacteria</taxon>
        <taxon>Bacillati</taxon>
        <taxon>Actinomycetota</taxon>
        <taxon>Actinomycetes</taxon>
        <taxon>Mycobacteriales</taxon>
        <taxon>Nocardiaceae</taxon>
        <taxon>Nocardia</taxon>
    </lineage>
</organism>
<keyword evidence="2" id="KW-0285">Flavoprotein</keyword>
<evidence type="ECO:0000256" key="7">
    <source>
        <dbReference type="ARBA" id="ARBA00034307"/>
    </source>
</evidence>
<evidence type="ECO:0000256" key="1">
    <source>
        <dbReference type="ARBA" id="ARBA00004496"/>
    </source>
</evidence>
<evidence type="ECO:0000259" key="17">
    <source>
        <dbReference type="Pfam" id="PF08028"/>
    </source>
</evidence>
<dbReference type="InterPro" id="IPR013107">
    <property type="entry name" value="Acyl-CoA_DH_C"/>
</dbReference>